<comment type="caution">
    <text evidence="1">The sequence shown here is derived from an EMBL/GenBank/DDBJ whole genome shotgun (WGS) entry which is preliminary data.</text>
</comment>
<reference evidence="1 2" key="1">
    <citation type="submission" date="2014-11" db="EMBL/GenBank/DDBJ databases">
        <title>Genome sequence of Microbacterium mangrovi MUSC 115(T).</title>
        <authorList>
            <person name="Lee L.-H."/>
        </authorList>
    </citation>
    <scope>NUCLEOTIDE SEQUENCE [LARGE SCALE GENOMIC DNA]</scope>
    <source>
        <strain evidence="1 2">MUSC 115</strain>
    </source>
</reference>
<evidence type="ECO:0000313" key="1">
    <source>
        <dbReference type="EMBL" id="KHK97577.1"/>
    </source>
</evidence>
<name>A0A0B2A7Q3_9MICO</name>
<keyword evidence="2" id="KW-1185">Reference proteome</keyword>
<sequence length="171" mass="17499">MRPSARSRRALRISASVVGAVVLAAGLAGCAATISLNPPPHADDPRCAEVMTDLTALSGGTLGGQDRRWTDAQSTAAWGNPATIILACGVTPPGPTTLKCVSIGGVDWIVDSSKTPKLTVTTYGRTPAVQLFLDSSAGSGVDPNEVLDTVGRLVAQDTRQTAQCTNPATNS</sequence>
<evidence type="ECO:0000313" key="2">
    <source>
        <dbReference type="Proteomes" id="UP000031030"/>
    </source>
</evidence>
<dbReference type="AlphaFoldDB" id="A0A0B2A7Q3"/>
<evidence type="ECO:0008006" key="3">
    <source>
        <dbReference type="Google" id="ProtNLM"/>
    </source>
</evidence>
<protein>
    <recommendedName>
        <fullName evidence="3">DUF3515 domain-containing protein</fullName>
    </recommendedName>
</protein>
<dbReference type="EMBL" id="JTDK01000010">
    <property type="protein sequence ID" value="KHK97577.1"/>
    <property type="molecule type" value="Genomic_DNA"/>
</dbReference>
<dbReference type="InterPro" id="IPR021903">
    <property type="entry name" value="DUF3515"/>
</dbReference>
<dbReference type="STRING" id="1348253.LK09_12070"/>
<organism evidence="1 2">
    <name type="scientific">Microbacterium mangrovi</name>
    <dbReference type="NCBI Taxonomy" id="1348253"/>
    <lineage>
        <taxon>Bacteria</taxon>
        <taxon>Bacillati</taxon>
        <taxon>Actinomycetota</taxon>
        <taxon>Actinomycetes</taxon>
        <taxon>Micrococcales</taxon>
        <taxon>Microbacteriaceae</taxon>
        <taxon>Microbacterium</taxon>
    </lineage>
</organism>
<dbReference type="Proteomes" id="UP000031030">
    <property type="component" value="Unassembled WGS sequence"/>
</dbReference>
<accession>A0A0B2A7Q3</accession>
<dbReference type="PROSITE" id="PS51257">
    <property type="entry name" value="PROKAR_LIPOPROTEIN"/>
    <property type="match status" value="1"/>
</dbReference>
<dbReference type="Pfam" id="PF12028">
    <property type="entry name" value="DUF3515"/>
    <property type="match status" value="1"/>
</dbReference>
<gene>
    <name evidence="1" type="ORF">LK09_12070</name>
</gene>
<proteinExistence type="predicted"/>